<evidence type="ECO:0000256" key="1">
    <source>
        <dbReference type="SAM" id="MobiDB-lite"/>
    </source>
</evidence>
<feature type="compositionally biased region" description="Polar residues" evidence="1">
    <location>
        <begin position="17"/>
        <end position="26"/>
    </location>
</feature>
<sequence>MGSSGGRKRASSGQASTGVKAQSTSSEEALSIDPEHNKAGLWGALAGLIVFALIAIPLSAAFTFATTPHSQQLFAGRLSDATQGGYQFFWWIVTIFLLSLPFLVGYGVAKLSVKSLAIVGAVIVLFVIAIMVLGQIFVF</sequence>
<evidence type="ECO:0000256" key="2">
    <source>
        <dbReference type="SAM" id="Phobius"/>
    </source>
</evidence>
<keyword evidence="2" id="KW-1133">Transmembrane helix</keyword>
<gene>
    <name evidence="3" type="ORF">SAMN05443544_2516</name>
</gene>
<evidence type="ECO:0000313" key="3">
    <source>
        <dbReference type="EMBL" id="SIO06026.1"/>
    </source>
</evidence>
<feature type="compositionally biased region" description="Basic residues" evidence="1">
    <location>
        <begin position="1"/>
        <end position="10"/>
    </location>
</feature>
<keyword evidence="2" id="KW-0472">Membrane</keyword>
<reference evidence="4" key="1">
    <citation type="submission" date="2016-11" db="EMBL/GenBank/DDBJ databases">
        <authorList>
            <person name="Varghese N."/>
            <person name="Submissions S."/>
        </authorList>
    </citation>
    <scope>NUCLEOTIDE SEQUENCE [LARGE SCALE GENOMIC DNA]</scope>
    <source>
        <strain evidence="4">DSM 8595</strain>
    </source>
</reference>
<keyword evidence="2" id="KW-0812">Transmembrane</keyword>
<proteinExistence type="predicted"/>
<name>A0A1N6GEW3_9MICO</name>
<feature type="transmembrane region" description="Helical" evidence="2">
    <location>
        <begin position="88"/>
        <end position="109"/>
    </location>
</feature>
<dbReference type="EMBL" id="FSRJ01000003">
    <property type="protein sequence ID" value="SIO06026.1"/>
    <property type="molecule type" value="Genomic_DNA"/>
</dbReference>
<protein>
    <submittedName>
        <fullName evidence="3">Uncharacterized protein</fullName>
    </submittedName>
</protein>
<keyword evidence="4" id="KW-1185">Reference proteome</keyword>
<dbReference type="STRING" id="232089.SAMN05443544_2516"/>
<evidence type="ECO:0000313" key="4">
    <source>
        <dbReference type="Proteomes" id="UP000184699"/>
    </source>
</evidence>
<dbReference type="RefSeq" id="WP_234980841.1">
    <property type="nucleotide sequence ID" value="NZ_FSRJ01000003.1"/>
</dbReference>
<accession>A0A1N6GEW3</accession>
<feature type="transmembrane region" description="Helical" evidence="2">
    <location>
        <begin position="116"/>
        <end position="138"/>
    </location>
</feature>
<dbReference type="AlphaFoldDB" id="A0A1N6GEW3"/>
<feature type="region of interest" description="Disordered" evidence="1">
    <location>
        <begin position="1"/>
        <end position="26"/>
    </location>
</feature>
<organism evidence="3 4">
    <name type="scientific">Agromyces cerinus subsp. cerinus</name>
    <dbReference type="NCBI Taxonomy" id="232089"/>
    <lineage>
        <taxon>Bacteria</taxon>
        <taxon>Bacillati</taxon>
        <taxon>Actinomycetota</taxon>
        <taxon>Actinomycetes</taxon>
        <taxon>Micrococcales</taxon>
        <taxon>Microbacteriaceae</taxon>
        <taxon>Agromyces</taxon>
    </lineage>
</organism>
<dbReference type="Proteomes" id="UP000184699">
    <property type="component" value="Unassembled WGS sequence"/>
</dbReference>
<feature type="transmembrane region" description="Helical" evidence="2">
    <location>
        <begin position="41"/>
        <end position="65"/>
    </location>
</feature>